<dbReference type="Proteomes" id="UP000011566">
    <property type="component" value="Unassembled WGS sequence"/>
</dbReference>
<keyword evidence="3" id="KW-1185">Reference proteome</keyword>
<evidence type="ECO:0000313" key="3">
    <source>
        <dbReference type="Proteomes" id="UP000011566"/>
    </source>
</evidence>
<name>M0LSW2_9EURY</name>
<feature type="compositionally biased region" description="Gly residues" evidence="1">
    <location>
        <begin position="26"/>
        <end position="36"/>
    </location>
</feature>
<proteinExistence type="predicted"/>
<accession>M0LSW2</accession>
<dbReference type="InterPro" id="IPR050490">
    <property type="entry name" value="Bact_solute-bd_prot1"/>
</dbReference>
<dbReference type="InterPro" id="IPR006059">
    <property type="entry name" value="SBP"/>
</dbReference>
<evidence type="ECO:0000256" key="1">
    <source>
        <dbReference type="SAM" id="MobiDB-lite"/>
    </source>
</evidence>
<feature type="compositionally biased region" description="Low complexity" evidence="1">
    <location>
        <begin position="37"/>
        <end position="47"/>
    </location>
</feature>
<sequence>MTNKQTRRRFLTTAGLATGVGLAGCTRGGTSSGGNSSGNSSTTSPSSELDPAAYRDANIDWRAHEGTSINLGAVQHDWVTNVRPYVSVFEELTGIDVVWSILPEQQFRTKRLTDVSTGAGNFDLFFMDQVVNQFARAGWLENLDPYFDSDTLFDEDWYGTQDLLQVCRQAAHGAGRQPYWTGLPITVEVQTMFYREDLYDKHGLSVPKTTDQFLKNAKTIHANESDTVGVVNRGQKGYGMNIYTMDPWIREFGGQLWESYPNDSGLDTETAMKAGRFYVDTLQQYGSASAATMEWSQVVATMQQGGAGHILNDANLFWGSLSDPSSSQVADDIAIAKMPVPKGQNTSFVPGAFVWQLSTSPVAANPEAAFLFMIWATAKPTQRAMAIQGSASFPVRRSVWEADPYRQKYGQNFADVSLQSLQEAKIEPFDPQYPVWGQKYSIQLQQAIAGNKSVQSAFEKAAQQAELTAGSG</sequence>
<dbReference type="PANTHER" id="PTHR43649">
    <property type="entry name" value="ARABINOSE-BINDING PROTEIN-RELATED"/>
    <property type="match status" value="1"/>
</dbReference>
<dbReference type="PROSITE" id="PS51318">
    <property type="entry name" value="TAT"/>
    <property type="match status" value="1"/>
</dbReference>
<dbReference type="SUPFAM" id="SSF53850">
    <property type="entry name" value="Periplasmic binding protein-like II"/>
    <property type="match status" value="1"/>
</dbReference>
<evidence type="ECO:0000313" key="2">
    <source>
        <dbReference type="EMBL" id="EMA35484.1"/>
    </source>
</evidence>
<comment type="caution">
    <text evidence="2">The sequence shown here is derived from an EMBL/GenBank/DDBJ whole genome shotgun (WGS) entry which is preliminary data.</text>
</comment>
<gene>
    <name evidence="2" type="ORF">C447_16977</name>
</gene>
<dbReference type="RefSeq" id="WP_007696030.1">
    <property type="nucleotide sequence ID" value="NZ_AJRK01000023.1"/>
</dbReference>
<dbReference type="EMBL" id="AOMB01000044">
    <property type="protein sequence ID" value="EMA35484.1"/>
    <property type="molecule type" value="Genomic_DNA"/>
</dbReference>
<organism evidence="2 3">
    <name type="scientific">Halococcus hamelinensis 100A6</name>
    <dbReference type="NCBI Taxonomy" id="1132509"/>
    <lineage>
        <taxon>Archaea</taxon>
        <taxon>Methanobacteriati</taxon>
        <taxon>Methanobacteriota</taxon>
        <taxon>Stenosarchaea group</taxon>
        <taxon>Halobacteria</taxon>
        <taxon>Halobacteriales</taxon>
        <taxon>Halococcaceae</taxon>
        <taxon>Halococcus</taxon>
    </lineage>
</organism>
<dbReference type="Pfam" id="PF01547">
    <property type="entry name" value="SBP_bac_1"/>
    <property type="match status" value="1"/>
</dbReference>
<dbReference type="InterPro" id="IPR006311">
    <property type="entry name" value="TAT_signal"/>
</dbReference>
<dbReference type="Gene3D" id="3.40.190.10">
    <property type="entry name" value="Periplasmic binding protein-like II"/>
    <property type="match status" value="2"/>
</dbReference>
<dbReference type="OrthoDB" id="18034at2157"/>
<protein>
    <submittedName>
        <fullName evidence="2">Sugar ABC transporter substrate-binding protein</fullName>
    </submittedName>
</protein>
<dbReference type="PROSITE" id="PS51257">
    <property type="entry name" value="PROKAR_LIPOPROTEIN"/>
    <property type="match status" value="1"/>
</dbReference>
<dbReference type="PATRIC" id="fig|1132509.6.peg.3935"/>
<feature type="region of interest" description="Disordered" evidence="1">
    <location>
        <begin position="22"/>
        <end position="50"/>
    </location>
</feature>
<reference evidence="2 3" key="1">
    <citation type="journal article" date="2014" name="PLoS Genet.">
        <title>Phylogenetically driven sequencing of extremely halophilic archaea reveals strategies for static and dynamic osmo-response.</title>
        <authorList>
            <person name="Becker E.A."/>
            <person name="Seitzer P.M."/>
            <person name="Tritt A."/>
            <person name="Larsen D."/>
            <person name="Krusor M."/>
            <person name="Yao A.I."/>
            <person name="Wu D."/>
            <person name="Madern D."/>
            <person name="Eisen J.A."/>
            <person name="Darling A.E."/>
            <person name="Facciotti M.T."/>
        </authorList>
    </citation>
    <scope>NUCLEOTIDE SEQUENCE [LARGE SCALE GENOMIC DNA]</scope>
    <source>
        <strain evidence="2 3">100A6</strain>
    </source>
</reference>
<dbReference type="PANTHER" id="PTHR43649:SF12">
    <property type="entry name" value="DIACETYLCHITOBIOSE BINDING PROTEIN DASA"/>
    <property type="match status" value="1"/>
</dbReference>
<dbReference type="eggNOG" id="arCOG00151">
    <property type="taxonomic scope" value="Archaea"/>
</dbReference>
<dbReference type="AlphaFoldDB" id="M0LSW2"/>